<keyword evidence="1" id="KW-0597">Phosphoprotein</keyword>
<evidence type="ECO:0000313" key="3">
    <source>
        <dbReference type="EMBL" id="RQG98654.1"/>
    </source>
</evidence>
<dbReference type="PANTHER" id="PTHR44520:SF2">
    <property type="entry name" value="RESPONSE REGULATOR RCP1"/>
    <property type="match status" value="1"/>
</dbReference>
<accession>A0A3N6MD24</accession>
<feature type="modified residue" description="4-aspartylphosphate" evidence="1">
    <location>
        <position position="68"/>
    </location>
</feature>
<dbReference type="PROSITE" id="PS50110">
    <property type="entry name" value="RESPONSE_REGULATORY"/>
    <property type="match status" value="1"/>
</dbReference>
<evidence type="ECO:0000259" key="2">
    <source>
        <dbReference type="PROSITE" id="PS50110"/>
    </source>
</evidence>
<reference evidence="3 4" key="1">
    <citation type="submission" date="2018-10" db="EMBL/GenBank/DDBJ databases">
        <title>Natrarchaeobius chitinivorans gen. nov., sp. nov., and Natrarchaeobius haloalkaliphilus sp. nov., alkaliphilic, chitin-utilizing haloarchaea from hypersaline alkaline lakes.</title>
        <authorList>
            <person name="Sorokin D.Y."/>
            <person name="Elcheninov A.G."/>
            <person name="Kostrikina N.A."/>
            <person name="Bale N.J."/>
            <person name="Sinninghe Damste J.S."/>
            <person name="Khijniak T.V."/>
            <person name="Kublanov I.V."/>
            <person name="Toshchakov S.V."/>
        </authorList>
    </citation>
    <scope>NUCLEOTIDE SEQUENCE [LARGE SCALE GENOMIC DNA]</scope>
    <source>
        <strain evidence="3 4">AArcht7</strain>
    </source>
</reference>
<dbReference type="Gene3D" id="3.40.50.2300">
    <property type="match status" value="1"/>
</dbReference>
<sequence length="149" mass="16624">MSEPVEEPIEILLVEDNPGDVRLTREAFKELSVDVELCVATDGKEALDLLSERRDVRPASVPDLVLLDLNLPRMDGFEFLRKIEEMPPFGQLPVLILTSSTASEDVLESYDLAANAYLTKPTGPDEYTSMVRSVVNFWFEHATLPSIAT</sequence>
<organism evidence="3 4">
    <name type="scientific">Natrarchaeobius chitinivorans</name>
    <dbReference type="NCBI Taxonomy" id="1679083"/>
    <lineage>
        <taxon>Archaea</taxon>
        <taxon>Methanobacteriati</taxon>
        <taxon>Methanobacteriota</taxon>
        <taxon>Stenosarchaea group</taxon>
        <taxon>Halobacteria</taxon>
        <taxon>Halobacteriales</taxon>
        <taxon>Natrialbaceae</taxon>
        <taxon>Natrarchaeobius</taxon>
    </lineage>
</organism>
<dbReference type="SUPFAM" id="SSF52172">
    <property type="entry name" value="CheY-like"/>
    <property type="match status" value="1"/>
</dbReference>
<dbReference type="AlphaFoldDB" id="A0A3N6MD24"/>
<dbReference type="PANTHER" id="PTHR44520">
    <property type="entry name" value="RESPONSE REGULATOR RCP1-RELATED"/>
    <property type="match status" value="1"/>
</dbReference>
<dbReference type="OrthoDB" id="9652at2157"/>
<dbReference type="InterPro" id="IPR001789">
    <property type="entry name" value="Sig_transdc_resp-reg_receiver"/>
</dbReference>
<dbReference type="InterPro" id="IPR052893">
    <property type="entry name" value="TCS_response_regulator"/>
</dbReference>
<dbReference type="CDD" id="cd17557">
    <property type="entry name" value="REC_Rcp-like"/>
    <property type="match status" value="1"/>
</dbReference>
<dbReference type="SMART" id="SM00448">
    <property type="entry name" value="REC"/>
    <property type="match status" value="1"/>
</dbReference>
<dbReference type="GO" id="GO:0000160">
    <property type="term" value="P:phosphorelay signal transduction system"/>
    <property type="evidence" value="ECO:0007669"/>
    <property type="project" value="InterPro"/>
</dbReference>
<name>A0A3N6MD24_NATCH</name>
<keyword evidence="4" id="KW-1185">Reference proteome</keyword>
<gene>
    <name evidence="3" type="ORF">EA472_16810</name>
</gene>
<proteinExistence type="predicted"/>
<comment type="caution">
    <text evidence="3">The sequence shown here is derived from an EMBL/GenBank/DDBJ whole genome shotgun (WGS) entry which is preliminary data.</text>
</comment>
<feature type="domain" description="Response regulatory" evidence="2">
    <location>
        <begin position="10"/>
        <end position="135"/>
    </location>
</feature>
<dbReference type="Proteomes" id="UP000281431">
    <property type="component" value="Unassembled WGS sequence"/>
</dbReference>
<protein>
    <submittedName>
        <fullName evidence="3">Response regulator</fullName>
    </submittedName>
</protein>
<dbReference type="Pfam" id="PF00072">
    <property type="entry name" value="Response_reg"/>
    <property type="match status" value="1"/>
</dbReference>
<dbReference type="InterPro" id="IPR011006">
    <property type="entry name" value="CheY-like_superfamily"/>
</dbReference>
<evidence type="ECO:0000313" key="4">
    <source>
        <dbReference type="Proteomes" id="UP000281431"/>
    </source>
</evidence>
<dbReference type="EMBL" id="REFZ01000013">
    <property type="protein sequence ID" value="RQG98654.1"/>
    <property type="molecule type" value="Genomic_DNA"/>
</dbReference>
<evidence type="ECO:0000256" key="1">
    <source>
        <dbReference type="PROSITE-ProRule" id="PRU00169"/>
    </source>
</evidence>